<organism evidence="1 2">
    <name type="scientific">Bacillus cereus</name>
    <dbReference type="NCBI Taxonomy" id="1396"/>
    <lineage>
        <taxon>Bacteria</taxon>
        <taxon>Bacillati</taxon>
        <taxon>Bacillota</taxon>
        <taxon>Bacilli</taxon>
        <taxon>Bacillales</taxon>
        <taxon>Bacillaceae</taxon>
        <taxon>Bacillus</taxon>
        <taxon>Bacillus cereus group</taxon>
    </lineage>
</organism>
<evidence type="ECO:0000313" key="2">
    <source>
        <dbReference type="Proteomes" id="UP000219743"/>
    </source>
</evidence>
<accession>A0A9X6Z9J1</accession>
<sequence length="86" mass="10144">MTLFKSPKFDIEVEGRIKVKLSIDEPCDELECGDVQKECDELINLLQGIKAYYGGCMNLKQRDADYFYREYMYMVQQQQESKLEAE</sequence>
<dbReference type="RefSeq" id="WP_098273055.1">
    <property type="nucleotide sequence ID" value="NZ_NTRC01000007.1"/>
</dbReference>
<dbReference type="EMBL" id="NTRC01000007">
    <property type="protein sequence ID" value="PFD22667.1"/>
    <property type="molecule type" value="Genomic_DNA"/>
</dbReference>
<comment type="caution">
    <text evidence="1">The sequence shown here is derived from an EMBL/GenBank/DDBJ whole genome shotgun (WGS) entry which is preliminary data.</text>
</comment>
<name>A0A9X6Z9J1_BACCE</name>
<dbReference type="AlphaFoldDB" id="A0A9X6Z9J1"/>
<proteinExistence type="predicted"/>
<reference evidence="1 2" key="1">
    <citation type="submission" date="2017-09" db="EMBL/GenBank/DDBJ databases">
        <title>Large-scale bioinformatics analysis of Bacillus genomes uncovers conserved roles of natural products in bacterial physiology.</title>
        <authorList>
            <consortium name="Agbiome Team Llc"/>
            <person name="Bleich R.M."/>
            <person name="Kirk G.J."/>
            <person name="Santa Maria K.C."/>
            <person name="Allen S.E."/>
            <person name="Farag S."/>
            <person name="Shank E.A."/>
            <person name="Bowers A."/>
        </authorList>
    </citation>
    <scope>NUCLEOTIDE SEQUENCE [LARGE SCALE GENOMIC DNA]</scope>
    <source>
        <strain evidence="1 2">AFS024404</strain>
    </source>
</reference>
<protein>
    <submittedName>
        <fullName evidence="1">Uncharacterized protein</fullName>
    </submittedName>
</protein>
<gene>
    <name evidence="1" type="ORF">CN263_09135</name>
</gene>
<dbReference type="Proteomes" id="UP000219743">
    <property type="component" value="Unassembled WGS sequence"/>
</dbReference>
<evidence type="ECO:0000313" key="1">
    <source>
        <dbReference type="EMBL" id="PFD22667.1"/>
    </source>
</evidence>